<dbReference type="Gene3D" id="3.40.50.2300">
    <property type="match status" value="1"/>
</dbReference>
<dbReference type="PROSITE" id="PS50110">
    <property type="entry name" value="RESPONSE_REGULATORY"/>
    <property type="match status" value="1"/>
</dbReference>
<evidence type="ECO:0000256" key="1">
    <source>
        <dbReference type="ARBA" id="ARBA00000085"/>
    </source>
</evidence>
<evidence type="ECO:0000256" key="9">
    <source>
        <dbReference type="ARBA" id="ARBA00022777"/>
    </source>
</evidence>
<evidence type="ECO:0000259" key="18">
    <source>
        <dbReference type="PROSITE" id="PS50839"/>
    </source>
</evidence>
<accession>A0A1Y5HCJ1</accession>
<evidence type="ECO:0000256" key="7">
    <source>
        <dbReference type="ARBA" id="ARBA00022692"/>
    </source>
</evidence>
<sequence length="923" mass="102956">MVRIASSRSLGLYLGLFFGYFIVGYLLSNVSFQSQIVPLWLPAGIALVGCYLWWLRFIPAVFLASFAFNYSVHPTLELGSLFGDSGLELALIGFGASLQALVGSVLLRYWLGHPLKLSSNRQIIYFVLVVGILVNLISASIGTMALSTFNPEYSQDNYWINLAYWWLGDSLGVLLATPFLLSLINFNKLDQQQKKSRILILSSAGVLFLSVLVLTAFFIDFSNAAADKSASREIKSIENGLYRELNNSMAQLQNLASFIQNTEDLDRGTFSTFVRELMSTQPTISAMSWNPVIAQHDQAESETELEHVYGYTIAIRGKPLLETDPIVYVKLISPEQTNKKAIGFNVYSNQKRKTTLMAAEFSYQPKATPIIQLVQSDAKEPAYLMFFPVFEGNKKLIGYATGVFLAEEMLHRSLNMNGSKHFDYELYEKGSDSWFSASNNGELLRGGFDVEHLTFELSGQTWLLYLKTNKEYFLQQQGQSYLLLFSLEFVIVAFIMLLILMMNSRQMELNKLVEERTESLKIALQEAKKANSAKSRFLANMSHEIRTPMNAVIGFSSLARDTNDLQVIQNYLEKIDVSSELLLNIVNDILDISKIEADKLTLSHEVFDLNKSCNRINSLFHSQAEEKGLDWKVNNNIPTALYFMGDQVRFEQVLVNLCSNALKFTHHGSITVNVDVEGLSLEKNEVTIRVKDTGIGINKESQQKLFSAFTQADESTSRQFGGTGLGLALSKELSHLMQGDITIESVEGVGSEFIFKSIITTADSAAVDSAAVDSAAVDILKNNAVDTRTNHQKPLVSVKEKRNIETLHILVAEDNEINQLVITAILEKMGITPVVVANGKDAVERVQQETFDAVLMDCQMPILDGYKATEEIRKLEGYKNLPIFALTADVTAEGKDRAQKSGFSGHLSKPILVEDLLEKLESV</sequence>
<feature type="transmembrane region" description="Helical" evidence="15">
    <location>
        <begin position="39"/>
        <end position="69"/>
    </location>
</feature>
<feature type="domain" description="Histidine kinase" evidence="16">
    <location>
        <begin position="540"/>
        <end position="761"/>
    </location>
</feature>
<dbReference type="Pfam" id="PF00512">
    <property type="entry name" value="HisKA"/>
    <property type="match status" value="1"/>
</dbReference>
<dbReference type="Gene3D" id="1.10.287.130">
    <property type="match status" value="1"/>
</dbReference>
<dbReference type="PROSITE" id="PS50109">
    <property type="entry name" value="HIS_KIN"/>
    <property type="match status" value="1"/>
</dbReference>
<evidence type="ECO:0000256" key="2">
    <source>
        <dbReference type="ARBA" id="ARBA00004651"/>
    </source>
</evidence>
<evidence type="ECO:0000256" key="14">
    <source>
        <dbReference type="PROSITE-ProRule" id="PRU00169"/>
    </source>
</evidence>
<name>A0A1Y5HCJ1_OLEAN</name>
<comment type="caution">
    <text evidence="19">The sequence shown here is derived from an EMBL/GenBank/DDBJ whole genome shotgun (WGS) entry which is preliminary data.</text>
</comment>
<dbReference type="SMART" id="SM00388">
    <property type="entry name" value="HisKA"/>
    <property type="match status" value="1"/>
</dbReference>
<dbReference type="InterPro" id="IPR042240">
    <property type="entry name" value="CHASE_sf"/>
</dbReference>
<dbReference type="CDD" id="cd17546">
    <property type="entry name" value="REC_hyHK_CKI1_RcsC-like"/>
    <property type="match status" value="1"/>
</dbReference>
<keyword evidence="13 15" id="KW-0472">Membrane</keyword>
<dbReference type="CDD" id="cd16922">
    <property type="entry name" value="HATPase_EvgS-ArcB-TorS-like"/>
    <property type="match status" value="1"/>
</dbReference>
<keyword evidence="6" id="KW-0808">Transferase</keyword>
<keyword evidence="10" id="KW-0067">ATP-binding</keyword>
<keyword evidence="11 15" id="KW-1133">Transmembrane helix</keyword>
<dbReference type="SUPFAM" id="SSF52172">
    <property type="entry name" value="CheY-like"/>
    <property type="match status" value="1"/>
</dbReference>
<dbReference type="Gene3D" id="3.30.565.10">
    <property type="entry name" value="Histidine kinase-like ATPase, C-terminal domain"/>
    <property type="match status" value="1"/>
</dbReference>
<feature type="transmembrane region" description="Helical" evidence="15">
    <location>
        <begin position="198"/>
        <end position="219"/>
    </location>
</feature>
<dbReference type="AlphaFoldDB" id="A0A1Y5HCJ1"/>
<evidence type="ECO:0000256" key="12">
    <source>
        <dbReference type="ARBA" id="ARBA00023012"/>
    </source>
</evidence>
<dbReference type="FunFam" id="1.10.287.130:FF:000004">
    <property type="entry name" value="Ethylene receptor 1"/>
    <property type="match status" value="1"/>
</dbReference>
<keyword evidence="12" id="KW-0902">Two-component regulatory system</keyword>
<evidence type="ECO:0000256" key="5">
    <source>
        <dbReference type="ARBA" id="ARBA00022553"/>
    </source>
</evidence>
<dbReference type="SMART" id="SM01079">
    <property type="entry name" value="CHASE"/>
    <property type="match status" value="1"/>
</dbReference>
<feature type="transmembrane region" description="Helical" evidence="15">
    <location>
        <begin position="12"/>
        <end position="32"/>
    </location>
</feature>
<dbReference type="PANTHER" id="PTHR45339">
    <property type="entry name" value="HYBRID SIGNAL TRANSDUCTION HISTIDINE KINASE J"/>
    <property type="match status" value="1"/>
</dbReference>
<organism evidence="19 20">
    <name type="scientific">Oleispira antarctica</name>
    <dbReference type="NCBI Taxonomy" id="188908"/>
    <lineage>
        <taxon>Bacteria</taxon>
        <taxon>Pseudomonadati</taxon>
        <taxon>Pseudomonadota</taxon>
        <taxon>Gammaproteobacteria</taxon>
        <taxon>Oceanospirillales</taxon>
        <taxon>Oceanospirillaceae</taxon>
        <taxon>Oleispira</taxon>
    </lineage>
</organism>
<comment type="subcellular location">
    <subcellularLocation>
        <location evidence="2">Cell membrane</location>
        <topology evidence="2">Multi-pass membrane protein</topology>
    </subcellularLocation>
</comment>
<feature type="transmembrane region" description="Helical" evidence="15">
    <location>
        <begin position="89"/>
        <end position="111"/>
    </location>
</feature>
<dbReference type="FunFam" id="3.30.565.10:FF:000010">
    <property type="entry name" value="Sensor histidine kinase RcsC"/>
    <property type="match status" value="1"/>
</dbReference>
<feature type="transmembrane region" description="Helical" evidence="15">
    <location>
        <begin position="123"/>
        <end position="143"/>
    </location>
</feature>
<dbReference type="InterPro" id="IPR005467">
    <property type="entry name" value="His_kinase_dom"/>
</dbReference>
<dbReference type="Gene3D" id="3.30.450.350">
    <property type="entry name" value="CHASE domain"/>
    <property type="match status" value="1"/>
</dbReference>
<dbReference type="SMART" id="SM00448">
    <property type="entry name" value="REC"/>
    <property type="match status" value="1"/>
</dbReference>
<evidence type="ECO:0000259" key="16">
    <source>
        <dbReference type="PROSITE" id="PS50109"/>
    </source>
</evidence>
<dbReference type="InterPro" id="IPR003661">
    <property type="entry name" value="HisK_dim/P_dom"/>
</dbReference>
<keyword evidence="8" id="KW-0547">Nucleotide-binding</keyword>
<evidence type="ECO:0000313" key="19">
    <source>
        <dbReference type="EMBL" id="OUS34387.1"/>
    </source>
</evidence>
<feature type="domain" description="Response regulatory" evidence="17">
    <location>
        <begin position="808"/>
        <end position="923"/>
    </location>
</feature>
<dbReference type="InterPro" id="IPR006189">
    <property type="entry name" value="CHASE_dom"/>
</dbReference>
<dbReference type="InterPro" id="IPR003594">
    <property type="entry name" value="HATPase_dom"/>
</dbReference>
<dbReference type="Pfam" id="PF00072">
    <property type="entry name" value="Response_reg"/>
    <property type="match status" value="1"/>
</dbReference>
<evidence type="ECO:0000256" key="6">
    <source>
        <dbReference type="ARBA" id="ARBA00022679"/>
    </source>
</evidence>
<dbReference type="Proteomes" id="UP000227088">
    <property type="component" value="Unassembled WGS sequence"/>
</dbReference>
<dbReference type="Pfam" id="PF02518">
    <property type="entry name" value="HATPase_c"/>
    <property type="match status" value="1"/>
</dbReference>
<feature type="modified residue" description="4-aspartylphosphate" evidence="14">
    <location>
        <position position="857"/>
    </location>
</feature>
<feature type="domain" description="CHASE" evidence="18">
    <location>
        <begin position="261"/>
        <end position="414"/>
    </location>
</feature>
<dbReference type="InterPro" id="IPR036890">
    <property type="entry name" value="HATPase_C_sf"/>
</dbReference>
<keyword evidence="9" id="KW-0418">Kinase</keyword>
<evidence type="ECO:0000313" key="20">
    <source>
        <dbReference type="Proteomes" id="UP000227088"/>
    </source>
</evidence>
<dbReference type="Pfam" id="PF03924">
    <property type="entry name" value="CHASE"/>
    <property type="match status" value="1"/>
</dbReference>
<dbReference type="CDD" id="cd00082">
    <property type="entry name" value="HisKA"/>
    <property type="match status" value="1"/>
</dbReference>
<evidence type="ECO:0000256" key="4">
    <source>
        <dbReference type="ARBA" id="ARBA00022475"/>
    </source>
</evidence>
<dbReference type="GO" id="GO:0005524">
    <property type="term" value="F:ATP binding"/>
    <property type="evidence" value="ECO:0007669"/>
    <property type="project" value="UniProtKB-KW"/>
</dbReference>
<dbReference type="InterPro" id="IPR007895">
    <property type="entry name" value="MASE1"/>
</dbReference>
<keyword evidence="4" id="KW-1003">Cell membrane</keyword>
<dbReference type="SUPFAM" id="SSF47384">
    <property type="entry name" value="Homodimeric domain of signal transducing histidine kinase"/>
    <property type="match status" value="1"/>
</dbReference>
<dbReference type="InterPro" id="IPR036097">
    <property type="entry name" value="HisK_dim/P_sf"/>
</dbReference>
<evidence type="ECO:0000256" key="15">
    <source>
        <dbReference type="SAM" id="Phobius"/>
    </source>
</evidence>
<proteinExistence type="predicted"/>
<dbReference type="EC" id="2.7.13.3" evidence="3"/>
<dbReference type="Pfam" id="PF05231">
    <property type="entry name" value="MASE1"/>
    <property type="match status" value="1"/>
</dbReference>
<evidence type="ECO:0000256" key="10">
    <source>
        <dbReference type="ARBA" id="ARBA00022840"/>
    </source>
</evidence>
<evidence type="ECO:0000256" key="3">
    <source>
        <dbReference type="ARBA" id="ARBA00012438"/>
    </source>
</evidence>
<dbReference type="GO" id="GO:0000155">
    <property type="term" value="F:phosphorelay sensor kinase activity"/>
    <property type="evidence" value="ECO:0007669"/>
    <property type="project" value="InterPro"/>
</dbReference>
<dbReference type="PANTHER" id="PTHR45339:SF1">
    <property type="entry name" value="HYBRID SIGNAL TRANSDUCTION HISTIDINE KINASE J"/>
    <property type="match status" value="1"/>
</dbReference>
<evidence type="ECO:0000256" key="8">
    <source>
        <dbReference type="ARBA" id="ARBA00022741"/>
    </source>
</evidence>
<dbReference type="InterPro" id="IPR011006">
    <property type="entry name" value="CheY-like_superfamily"/>
</dbReference>
<dbReference type="InterPro" id="IPR004358">
    <property type="entry name" value="Sig_transdc_His_kin-like_C"/>
</dbReference>
<reference evidence="20" key="1">
    <citation type="journal article" date="2017" name="Proc. Natl. Acad. Sci. U.S.A.">
        <title>Simulation of Deepwater Horizon oil plume reveals substrate specialization within a complex community of hydrocarbon degraders.</title>
        <authorList>
            <person name="Hu P."/>
            <person name="Dubinsky E.A."/>
            <person name="Probst A.J."/>
            <person name="Wang J."/>
            <person name="Sieber C.M.K."/>
            <person name="Tom L.M."/>
            <person name="Gardinali P."/>
            <person name="Banfield J.F."/>
            <person name="Atlas R.M."/>
            <person name="Andersen G.L."/>
        </authorList>
    </citation>
    <scope>NUCLEOTIDE SEQUENCE [LARGE SCALE GENOMIC DNA]</scope>
</reference>
<dbReference type="GO" id="GO:0005886">
    <property type="term" value="C:plasma membrane"/>
    <property type="evidence" value="ECO:0007669"/>
    <property type="project" value="UniProtKB-SubCell"/>
</dbReference>
<dbReference type="InterPro" id="IPR001789">
    <property type="entry name" value="Sig_transdc_resp-reg_receiver"/>
</dbReference>
<protein>
    <recommendedName>
        <fullName evidence="3">histidine kinase</fullName>
        <ecNumber evidence="3">2.7.13.3</ecNumber>
    </recommendedName>
</protein>
<feature type="transmembrane region" description="Helical" evidence="15">
    <location>
        <begin position="481"/>
        <end position="501"/>
    </location>
</feature>
<dbReference type="PROSITE" id="PS50839">
    <property type="entry name" value="CHASE"/>
    <property type="match status" value="1"/>
</dbReference>
<dbReference type="SMART" id="SM00387">
    <property type="entry name" value="HATPase_c"/>
    <property type="match status" value="1"/>
</dbReference>
<evidence type="ECO:0000259" key="17">
    <source>
        <dbReference type="PROSITE" id="PS50110"/>
    </source>
</evidence>
<dbReference type="PRINTS" id="PR00344">
    <property type="entry name" value="BCTRLSENSOR"/>
</dbReference>
<dbReference type="EMBL" id="MABE01000716">
    <property type="protein sequence ID" value="OUS34387.1"/>
    <property type="molecule type" value="Genomic_DNA"/>
</dbReference>
<keyword evidence="5 14" id="KW-0597">Phosphoprotein</keyword>
<keyword evidence="7 15" id="KW-0812">Transmembrane</keyword>
<evidence type="ECO:0000256" key="11">
    <source>
        <dbReference type="ARBA" id="ARBA00022989"/>
    </source>
</evidence>
<gene>
    <name evidence="19" type="ORF">A9R00_12510</name>
</gene>
<evidence type="ECO:0000256" key="13">
    <source>
        <dbReference type="ARBA" id="ARBA00023136"/>
    </source>
</evidence>
<dbReference type="SUPFAM" id="SSF55874">
    <property type="entry name" value="ATPase domain of HSP90 chaperone/DNA topoisomerase II/histidine kinase"/>
    <property type="match status" value="1"/>
</dbReference>
<comment type="catalytic activity">
    <reaction evidence="1">
        <text>ATP + protein L-histidine = ADP + protein N-phospho-L-histidine.</text>
        <dbReference type="EC" id="2.7.13.3"/>
    </reaction>
</comment>
<feature type="transmembrane region" description="Helical" evidence="15">
    <location>
        <begin position="163"/>
        <end position="186"/>
    </location>
</feature>